<dbReference type="Proteomes" id="UP001221413">
    <property type="component" value="Unassembled WGS sequence"/>
</dbReference>
<sequence>MTFRPVCAFRLACPTPFNSVRPISCPASTTSTLPSVQENPNPSSSSSIAATARGSCSGGPSVMPKTRAYVAAKNMSRSCSIVRKGVGVSVSRVERTVGVAGTVWVRSSGISLILPSRAGSVKIEDADSGSHCIIQR</sequence>
<comment type="caution">
    <text evidence="2">The sequence shown here is derived from an EMBL/GenBank/DDBJ whole genome shotgun (WGS) entry which is preliminary data.</text>
</comment>
<evidence type="ECO:0000256" key="1">
    <source>
        <dbReference type="SAM" id="MobiDB-lite"/>
    </source>
</evidence>
<gene>
    <name evidence="2" type="ORF">Dda_6443</name>
</gene>
<name>A0AAD6ITU3_DREDA</name>
<accession>A0AAD6ITU3</accession>
<dbReference type="EMBL" id="JAQGDS010000008">
    <property type="protein sequence ID" value="KAJ6258403.1"/>
    <property type="molecule type" value="Genomic_DNA"/>
</dbReference>
<protein>
    <submittedName>
        <fullName evidence="2">Uncharacterized protein</fullName>
    </submittedName>
</protein>
<evidence type="ECO:0000313" key="2">
    <source>
        <dbReference type="EMBL" id="KAJ6258403.1"/>
    </source>
</evidence>
<evidence type="ECO:0000313" key="3">
    <source>
        <dbReference type="Proteomes" id="UP001221413"/>
    </source>
</evidence>
<organism evidence="2 3">
    <name type="scientific">Drechslerella dactyloides</name>
    <name type="common">Nematode-trapping fungus</name>
    <name type="synonym">Arthrobotrys dactyloides</name>
    <dbReference type="NCBI Taxonomy" id="74499"/>
    <lineage>
        <taxon>Eukaryota</taxon>
        <taxon>Fungi</taxon>
        <taxon>Dikarya</taxon>
        <taxon>Ascomycota</taxon>
        <taxon>Pezizomycotina</taxon>
        <taxon>Orbiliomycetes</taxon>
        <taxon>Orbiliales</taxon>
        <taxon>Orbiliaceae</taxon>
        <taxon>Drechslerella</taxon>
    </lineage>
</organism>
<reference evidence="2" key="1">
    <citation type="submission" date="2023-01" db="EMBL/GenBank/DDBJ databases">
        <title>The chitinases involved in constricting ring structure development in the nematode-trapping fungus Drechslerella dactyloides.</title>
        <authorList>
            <person name="Wang R."/>
            <person name="Zhang L."/>
            <person name="Tang P."/>
            <person name="Li S."/>
            <person name="Liang L."/>
        </authorList>
    </citation>
    <scope>NUCLEOTIDE SEQUENCE</scope>
    <source>
        <strain evidence="2">YMF1.00031</strain>
    </source>
</reference>
<feature type="region of interest" description="Disordered" evidence="1">
    <location>
        <begin position="29"/>
        <end position="59"/>
    </location>
</feature>
<keyword evidence="3" id="KW-1185">Reference proteome</keyword>
<proteinExistence type="predicted"/>
<feature type="compositionally biased region" description="Polar residues" evidence="1">
    <location>
        <begin position="29"/>
        <end position="38"/>
    </location>
</feature>
<dbReference type="AlphaFoldDB" id="A0AAD6ITU3"/>